<reference evidence="10 11" key="1">
    <citation type="submission" date="2019-08" db="EMBL/GenBank/DDBJ databases">
        <title>In-depth cultivation of the pig gut microbiome towards novel bacterial diversity and tailored functional studies.</title>
        <authorList>
            <person name="Wylensek D."/>
            <person name="Hitch T.C.A."/>
            <person name="Clavel T."/>
        </authorList>
    </citation>
    <scope>NUCLEOTIDE SEQUENCE [LARGE SCALE GENOMIC DNA]</scope>
    <source>
        <strain evidence="10 11">WCA-389-WT-23D1</strain>
    </source>
</reference>
<protein>
    <submittedName>
        <fullName evidence="10">Prepilin peptidase</fullName>
    </submittedName>
</protein>
<proteinExistence type="inferred from homology"/>
<feature type="domain" description="Prepilin type IV endopeptidase peptidase" evidence="8">
    <location>
        <begin position="112"/>
        <end position="222"/>
    </location>
</feature>
<evidence type="ECO:0000259" key="9">
    <source>
        <dbReference type="Pfam" id="PF06750"/>
    </source>
</evidence>
<evidence type="ECO:0000259" key="8">
    <source>
        <dbReference type="Pfam" id="PF01478"/>
    </source>
</evidence>
<keyword evidence="3" id="KW-1003">Cell membrane</keyword>
<comment type="subcellular location">
    <subcellularLocation>
        <location evidence="1">Cell membrane</location>
        <topology evidence="1">Multi-pass membrane protein</topology>
    </subcellularLocation>
</comment>
<dbReference type="RefSeq" id="WP_154471590.1">
    <property type="nucleotide sequence ID" value="NZ_DBEWUL010000076.1"/>
</dbReference>
<dbReference type="InterPro" id="IPR050882">
    <property type="entry name" value="Prepilin_peptidase/N-MTase"/>
</dbReference>
<dbReference type="Gene3D" id="1.20.120.1220">
    <property type="match status" value="1"/>
</dbReference>
<dbReference type="Pfam" id="PF01478">
    <property type="entry name" value="Peptidase_A24"/>
    <property type="match status" value="1"/>
</dbReference>
<evidence type="ECO:0000313" key="11">
    <source>
        <dbReference type="Proteomes" id="UP000429958"/>
    </source>
</evidence>
<feature type="transmembrane region" description="Helical" evidence="7">
    <location>
        <begin position="236"/>
        <end position="258"/>
    </location>
</feature>
<feature type="transmembrane region" description="Helical" evidence="7">
    <location>
        <begin position="134"/>
        <end position="150"/>
    </location>
</feature>
<keyword evidence="5 7" id="KW-1133">Transmembrane helix</keyword>
<keyword evidence="6 7" id="KW-0472">Membrane</keyword>
<gene>
    <name evidence="10" type="ORF">FYJ39_05785</name>
</gene>
<dbReference type="EMBL" id="VUMD01000004">
    <property type="protein sequence ID" value="MSS36098.1"/>
    <property type="molecule type" value="Genomic_DNA"/>
</dbReference>
<dbReference type="GO" id="GO:0006465">
    <property type="term" value="P:signal peptide processing"/>
    <property type="evidence" value="ECO:0007669"/>
    <property type="project" value="TreeGrafter"/>
</dbReference>
<evidence type="ECO:0000256" key="5">
    <source>
        <dbReference type="ARBA" id="ARBA00022989"/>
    </source>
</evidence>
<keyword evidence="4 7" id="KW-0812">Transmembrane</keyword>
<name>A0A7X2TCG4_9CLOT</name>
<organism evidence="10 11">
    <name type="scientific">Clostridium porci</name>
    <dbReference type="NCBI Taxonomy" id="2605778"/>
    <lineage>
        <taxon>Bacteria</taxon>
        <taxon>Bacillati</taxon>
        <taxon>Bacillota</taxon>
        <taxon>Clostridia</taxon>
        <taxon>Eubacteriales</taxon>
        <taxon>Clostridiaceae</taxon>
        <taxon>Clostridium</taxon>
    </lineage>
</organism>
<dbReference type="Proteomes" id="UP000429958">
    <property type="component" value="Unassembled WGS sequence"/>
</dbReference>
<evidence type="ECO:0000256" key="6">
    <source>
        <dbReference type="ARBA" id="ARBA00023136"/>
    </source>
</evidence>
<evidence type="ECO:0000256" key="1">
    <source>
        <dbReference type="ARBA" id="ARBA00004651"/>
    </source>
</evidence>
<evidence type="ECO:0000313" key="10">
    <source>
        <dbReference type="EMBL" id="MSS36098.1"/>
    </source>
</evidence>
<comment type="caution">
    <text evidence="10">The sequence shown here is derived from an EMBL/GenBank/DDBJ whole genome shotgun (WGS) entry which is preliminary data.</text>
</comment>
<keyword evidence="11" id="KW-1185">Reference proteome</keyword>
<feature type="transmembrane region" description="Helical" evidence="7">
    <location>
        <begin position="6"/>
        <end position="30"/>
    </location>
</feature>
<dbReference type="InterPro" id="IPR010627">
    <property type="entry name" value="Prepilin_pept_A24_N"/>
</dbReference>
<dbReference type="InterPro" id="IPR000045">
    <property type="entry name" value="Prepilin_IV_endopep_pep"/>
</dbReference>
<feature type="transmembrane region" description="Helical" evidence="7">
    <location>
        <begin position="194"/>
        <end position="224"/>
    </location>
</feature>
<dbReference type="GO" id="GO:0005886">
    <property type="term" value="C:plasma membrane"/>
    <property type="evidence" value="ECO:0007669"/>
    <property type="project" value="UniProtKB-SubCell"/>
</dbReference>
<dbReference type="Pfam" id="PF06750">
    <property type="entry name" value="A24_N_bact"/>
    <property type="match status" value="1"/>
</dbReference>
<dbReference type="PANTHER" id="PTHR30487:SF0">
    <property type="entry name" value="PREPILIN LEADER PEPTIDASE_N-METHYLTRANSFERASE-RELATED"/>
    <property type="match status" value="1"/>
</dbReference>
<accession>A0A7X2TCG4</accession>
<dbReference type="PANTHER" id="PTHR30487">
    <property type="entry name" value="TYPE 4 PREPILIN-LIKE PROTEINS LEADER PEPTIDE-PROCESSING ENZYME"/>
    <property type="match status" value="1"/>
</dbReference>
<feature type="domain" description="Prepilin peptidase A24 N-terminal" evidence="9">
    <location>
        <begin position="19"/>
        <end position="100"/>
    </location>
</feature>
<evidence type="ECO:0000256" key="2">
    <source>
        <dbReference type="ARBA" id="ARBA00005801"/>
    </source>
</evidence>
<feature type="transmembrane region" description="Helical" evidence="7">
    <location>
        <begin position="157"/>
        <end position="174"/>
    </location>
</feature>
<evidence type="ECO:0000256" key="7">
    <source>
        <dbReference type="SAM" id="Phobius"/>
    </source>
</evidence>
<evidence type="ECO:0000256" key="3">
    <source>
        <dbReference type="ARBA" id="ARBA00022475"/>
    </source>
</evidence>
<evidence type="ECO:0000256" key="4">
    <source>
        <dbReference type="ARBA" id="ARBA00022692"/>
    </source>
</evidence>
<dbReference type="AlphaFoldDB" id="A0A7X2TCG4"/>
<comment type="similarity">
    <text evidence="2">Belongs to the peptidase A24 family.</text>
</comment>
<dbReference type="GO" id="GO:0004190">
    <property type="term" value="F:aspartic-type endopeptidase activity"/>
    <property type="evidence" value="ECO:0007669"/>
    <property type="project" value="InterPro"/>
</dbReference>
<sequence length="266" mass="29577">MVENNWPAIIYFTALAFLTGAAGGSFINCLSWRMVRAECVMKGRSRCPSCGNTLGVLDLIPVFSWIFLRGRCRFCRAAIPFRYLWSETLMGTVAVSLLFRYGLSLKAIFYLIFTFILLGEALIDWEIYEIPDGFHLAAILWWCVYLPYSGEPVTERLTAGLMGGVSIAGGLRLLTTAFDRMLGKESMGGADIKLFFVTGLYLGFPGNLLNLIVSCIMGLILAALSSGQRKEREEPSLIPFAPAIAVGTWFCLLFGKWITSWYAGFF</sequence>